<dbReference type="OrthoDB" id="5800709at2"/>
<protein>
    <submittedName>
        <fullName evidence="3">DUF4397 domain-containing protein</fullName>
    </submittedName>
</protein>
<keyword evidence="1" id="KW-1133">Transmembrane helix</keyword>
<gene>
    <name evidence="3" type="ORF">EAH86_16015</name>
</gene>
<feature type="domain" description="DUF4397" evidence="2">
    <location>
        <begin position="86"/>
        <end position="194"/>
    </location>
</feature>
<keyword evidence="4" id="KW-1185">Reference proteome</keyword>
<dbReference type="Proteomes" id="UP000317722">
    <property type="component" value="Unassembled WGS sequence"/>
</dbReference>
<dbReference type="AlphaFoldDB" id="A0A502CTH0"/>
<sequence>MCGQLRAGPPQGAEIRLLYDAPAPVRRHHRAIQGTTTRVGEAHMRRRFVQVATFALLGGATLVLATTPAQAGVPQRAPAATGSATVYLIQGVDATTMALTVDGRTVAASAAAKQVVGPLKLSPGQHTLAAKPASGGASVTATLRVAAGASVDAILHRQADVTKPPEFTAYTNDLSAVTAGSSRLTVAHTAAVGPADIRVKGKVLFANVANGEQLTLTVPAGTYPVDIVPTATTGPVVFGPVDLVVGKASLTRVFAIGVAATGSMDAVVQVLPVATRGSGEVPSRVDAGDGGQAQALIDAHRAGAPGGGWPMVPLLASLVAAVGLGGAVRSRARRS</sequence>
<comment type="caution">
    <text evidence="3">The sequence shown here is derived from an EMBL/GenBank/DDBJ whole genome shotgun (WGS) entry which is preliminary data.</text>
</comment>
<feature type="transmembrane region" description="Helical" evidence="1">
    <location>
        <begin position="308"/>
        <end position="328"/>
    </location>
</feature>
<organism evidence="3 4">
    <name type="scientific">Pedococcus bigeumensis</name>
    <dbReference type="NCBI Taxonomy" id="433644"/>
    <lineage>
        <taxon>Bacteria</taxon>
        <taxon>Bacillati</taxon>
        <taxon>Actinomycetota</taxon>
        <taxon>Actinomycetes</taxon>
        <taxon>Micrococcales</taxon>
        <taxon>Intrasporangiaceae</taxon>
        <taxon>Pedococcus</taxon>
    </lineage>
</organism>
<evidence type="ECO:0000313" key="4">
    <source>
        <dbReference type="Proteomes" id="UP000317722"/>
    </source>
</evidence>
<dbReference type="Pfam" id="PF14344">
    <property type="entry name" value="DUF4397"/>
    <property type="match status" value="1"/>
</dbReference>
<dbReference type="InterPro" id="IPR025510">
    <property type="entry name" value="DUF4397"/>
</dbReference>
<dbReference type="EMBL" id="RCZM01000005">
    <property type="protein sequence ID" value="TPG15031.1"/>
    <property type="molecule type" value="Genomic_DNA"/>
</dbReference>
<evidence type="ECO:0000256" key="1">
    <source>
        <dbReference type="SAM" id="Phobius"/>
    </source>
</evidence>
<accession>A0A502CTH0</accession>
<evidence type="ECO:0000313" key="3">
    <source>
        <dbReference type="EMBL" id="TPG15031.1"/>
    </source>
</evidence>
<keyword evidence="1" id="KW-0472">Membrane</keyword>
<keyword evidence="1" id="KW-0812">Transmembrane</keyword>
<proteinExistence type="predicted"/>
<evidence type="ECO:0000259" key="2">
    <source>
        <dbReference type="Pfam" id="PF14344"/>
    </source>
</evidence>
<reference evidence="3 4" key="1">
    <citation type="journal article" date="2019" name="Environ. Microbiol.">
        <title>Species interactions and distinct microbial communities in high Arctic permafrost affected cryosols are associated with the CH4 and CO2 gas fluxes.</title>
        <authorList>
            <person name="Altshuler I."/>
            <person name="Hamel J."/>
            <person name="Turney S."/>
            <person name="Magnuson E."/>
            <person name="Levesque R."/>
            <person name="Greer C."/>
            <person name="Whyte L.G."/>
        </authorList>
    </citation>
    <scope>NUCLEOTIDE SEQUENCE [LARGE SCALE GENOMIC DNA]</scope>
    <source>
        <strain evidence="3 4">S9.3A</strain>
    </source>
</reference>
<name>A0A502CTH0_9MICO</name>